<sequence>MDDFCDALLKKVKQDDFYTLLGCDELATPGQINAEFRQKAKLLHPDKNRGDRTTEKLFERLKYARNVLCDEESRKKYDHWRSSGIAIPYEQWIELSGAVHTSLHWAAKPRKELMVDYKKEDDSISSLLSDDGKTRQQFQETVDMLHSARTPIRRCGWRFKRGSHLSKFRRYEI</sequence>
<dbReference type="GO" id="GO:0005737">
    <property type="term" value="C:cytoplasm"/>
    <property type="evidence" value="ECO:0007669"/>
    <property type="project" value="TreeGrafter"/>
</dbReference>
<evidence type="ECO:0000313" key="4">
    <source>
        <dbReference type="Proteomes" id="UP001249851"/>
    </source>
</evidence>
<organism evidence="3 4">
    <name type="scientific">Acropora cervicornis</name>
    <name type="common">Staghorn coral</name>
    <dbReference type="NCBI Taxonomy" id="6130"/>
    <lineage>
        <taxon>Eukaryota</taxon>
        <taxon>Metazoa</taxon>
        <taxon>Cnidaria</taxon>
        <taxon>Anthozoa</taxon>
        <taxon>Hexacorallia</taxon>
        <taxon>Scleractinia</taxon>
        <taxon>Astrocoeniina</taxon>
        <taxon>Acroporidae</taxon>
        <taxon>Acropora</taxon>
    </lineage>
</organism>
<dbReference type="InterPro" id="IPR036869">
    <property type="entry name" value="J_dom_sf"/>
</dbReference>
<dbReference type="PRINTS" id="PR00625">
    <property type="entry name" value="JDOMAIN"/>
</dbReference>
<dbReference type="PROSITE" id="PS50076">
    <property type="entry name" value="DNAJ_2"/>
    <property type="match status" value="1"/>
</dbReference>
<dbReference type="PANTHER" id="PTHR44500">
    <property type="entry name" value="DNAJ HOMOLOG SUBFAMILY C MEMBER 12"/>
    <property type="match status" value="1"/>
</dbReference>
<accession>A0AAD9VGJ6</accession>
<gene>
    <name evidence="3" type="ORF">P5673_001347</name>
</gene>
<dbReference type="CDD" id="cd06257">
    <property type="entry name" value="DnaJ"/>
    <property type="match status" value="1"/>
</dbReference>
<dbReference type="SUPFAM" id="SSF46565">
    <property type="entry name" value="Chaperone J-domain"/>
    <property type="match status" value="1"/>
</dbReference>
<dbReference type="Gene3D" id="1.10.287.110">
    <property type="entry name" value="DnaJ domain"/>
    <property type="match status" value="1"/>
</dbReference>
<dbReference type="SMART" id="SM00271">
    <property type="entry name" value="DnaJ"/>
    <property type="match status" value="1"/>
</dbReference>
<comment type="caution">
    <text evidence="3">The sequence shown here is derived from an EMBL/GenBank/DDBJ whole genome shotgun (WGS) entry which is preliminary data.</text>
</comment>
<dbReference type="InterPro" id="IPR029827">
    <property type="entry name" value="JDP1-like"/>
</dbReference>
<reference evidence="3" key="2">
    <citation type="journal article" date="2023" name="Science">
        <title>Genomic signatures of disease resistance in endangered staghorn corals.</title>
        <authorList>
            <person name="Vollmer S.V."/>
            <person name="Selwyn J.D."/>
            <person name="Despard B.A."/>
            <person name="Roesel C.L."/>
        </authorList>
    </citation>
    <scope>NUCLEOTIDE SEQUENCE</scope>
    <source>
        <strain evidence="3">K2</strain>
    </source>
</reference>
<evidence type="ECO:0000256" key="1">
    <source>
        <dbReference type="ARBA" id="ARBA00023186"/>
    </source>
</evidence>
<feature type="domain" description="J" evidence="2">
    <location>
        <begin position="16"/>
        <end position="81"/>
    </location>
</feature>
<dbReference type="InterPro" id="IPR001623">
    <property type="entry name" value="DnaJ_domain"/>
</dbReference>
<dbReference type="EMBL" id="JARQWQ010000002">
    <property type="protein sequence ID" value="KAK2573664.1"/>
    <property type="molecule type" value="Genomic_DNA"/>
</dbReference>
<reference evidence="3" key="1">
    <citation type="journal article" date="2023" name="G3 (Bethesda)">
        <title>Whole genome assembly and annotation of the endangered Caribbean coral Acropora cervicornis.</title>
        <authorList>
            <person name="Selwyn J.D."/>
            <person name="Vollmer S.V."/>
        </authorList>
    </citation>
    <scope>NUCLEOTIDE SEQUENCE</scope>
    <source>
        <strain evidence="3">K2</strain>
    </source>
</reference>
<keyword evidence="4" id="KW-1185">Reference proteome</keyword>
<dbReference type="Pfam" id="PF00226">
    <property type="entry name" value="DnaJ"/>
    <property type="match status" value="1"/>
</dbReference>
<dbReference type="PANTHER" id="PTHR44500:SF1">
    <property type="entry name" value="DNAJ HOMOLOG SUBFAMILY C MEMBER 12"/>
    <property type="match status" value="1"/>
</dbReference>
<dbReference type="AlphaFoldDB" id="A0AAD9VGJ6"/>
<dbReference type="Proteomes" id="UP001249851">
    <property type="component" value="Unassembled WGS sequence"/>
</dbReference>
<proteinExistence type="predicted"/>
<evidence type="ECO:0000313" key="3">
    <source>
        <dbReference type="EMBL" id="KAK2573664.1"/>
    </source>
</evidence>
<protein>
    <submittedName>
        <fullName evidence="3">DnaJ-like protein subfamily C member 12</fullName>
    </submittedName>
</protein>
<name>A0AAD9VGJ6_ACRCE</name>
<keyword evidence="1" id="KW-0143">Chaperone</keyword>
<evidence type="ECO:0000259" key="2">
    <source>
        <dbReference type="PROSITE" id="PS50076"/>
    </source>
</evidence>